<sequence>MTTEAYEPATDVIGVRLHTRGPVTLPWLARSVVPVARALHDDGNAVVHLHRGWRHGPHVDIVAYGGAGGA</sequence>
<feature type="non-terminal residue" evidence="1">
    <location>
        <position position="70"/>
    </location>
</feature>
<accession>A0ABW3ABP8</accession>
<dbReference type="Proteomes" id="UP001597053">
    <property type="component" value="Unassembled WGS sequence"/>
</dbReference>
<reference evidence="2" key="1">
    <citation type="journal article" date="2019" name="Int. J. Syst. Evol. Microbiol.">
        <title>The Global Catalogue of Microorganisms (GCM) 10K type strain sequencing project: providing services to taxonomists for standard genome sequencing and annotation.</title>
        <authorList>
            <consortium name="The Broad Institute Genomics Platform"/>
            <consortium name="The Broad Institute Genome Sequencing Center for Infectious Disease"/>
            <person name="Wu L."/>
            <person name="Ma J."/>
        </authorList>
    </citation>
    <scope>NUCLEOTIDE SEQUENCE [LARGE SCALE GENOMIC DNA]</scope>
    <source>
        <strain evidence="2">JCM 32148</strain>
    </source>
</reference>
<protein>
    <submittedName>
        <fullName evidence="1">Uncharacterized protein</fullName>
    </submittedName>
</protein>
<evidence type="ECO:0000313" key="2">
    <source>
        <dbReference type="Proteomes" id="UP001597053"/>
    </source>
</evidence>
<comment type="caution">
    <text evidence="1">The sequence shown here is derived from an EMBL/GenBank/DDBJ whole genome shotgun (WGS) entry which is preliminary data.</text>
</comment>
<dbReference type="EMBL" id="JBHTHM010002714">
    <property type="protein sequence ID" value="MFD0788363.1"/>
    <property type="molecule type" value="Genomic_DNA"/>
</dbReference>
<keyword evidence="2" id="KW-1185">Reference proteome</keyword>
<gene>
    <name evidence="1" type="ORF">ACFQZ8_30995</name>
</gene>
<organism evidence="1 2">
    <name type="scientific">Micromonospora azadirachtae</name>
    <dbReference type="NCBI Taxonomy" id="1970735"/>
    <lineage>
        <taxon>Bacteria</taxon>
        <taxon>Bacillati</taxon>
        <taxon>Actinomycetota</taxon>
        <taxon>Actinomycetes</taxon>
        <taxon>Micromonosporales</taxon>
        <taxon>Micromonosporaceae</taxon>
        <taxon>Micromonospora</taxon>
    </lineage>
</organism>
<proteinExistence type="predicted"/>
<name>A0ABW3ABP8_9ACTN</name>
<evidence type="ECO:0000313" key="1">
    <source>
        <dbReference type="EMBL" id="MFD0788363.1"/>
    </source>
</evidence>